<dbReference type="KEGG" id="fro:AALO17_12330"/>
<evidence type="ECO:0000313" key="19">
    <source>
        <dbReference type="EMBL" id="OLU45144.1"/>
    </source>
</evidence>
<keyword evidence="7 15" id="KW-0548">Nucleotidyltransferase</keyword>
<comment type="function">
    <text evidence="1">Catalyzes the phosphorylation of riboflavin to FMN followed by the adenylation of FMN to FAD.</text>
</comment>
<evidence type="ECO:0000256" key="7">
    <source>
        <dbReference type="ARBA" id="ARBA00022695"/>
    </source>
</evidence>
<dbReference type="PATRIC" id="fig|1702221.3.peg.1187"/>
<evidence type="ECO:0000256" key="15">
    <source>
        <dbReference type="PIRNR" id="PIRNR004491"/>
    </source>
</evidence>
<dbReference type="STRING" id="1702221.AALO17_12330"/>
<dbReference type="InterPro" id="IPR023468">
    <property type="entry name" value="Riboflavin_kinase"/>
</dbReference>
<organism evidence="18 20">
    <name type="scientific">Faecalibaculum rodentium</name>
    <dbReference type="NCBI Taxonomy" id="1702221"/>
    <lineage>
        <taxon>Bacteria</taxon>
        <taxon>Bacillati</taxon>
        <taxon>Bacillota</taxon>
        <taxon>Erysipelotrichia</taxon>
        <taxon>Erysipelotrichales</taxon>
        <taxon>Erysipelotrichaceae</taxon>
        <taxon>Faecalibaculum</taxon>
    </lineage>
</organism>
<dbReference type="GeneID" id="78477964"/>
<evidence type="ECO:0000256" key="9">
    <source>
        <dbReference type="ARBA" id="ARBA00022777"/>
    </source>
</evidence>
<dbReference type="RefSeq" id="WP_067556616.1">
    <property type="nucleotide sequence ID" value="NZ_CAJTBG010000018.1"/>
</dbReference>
<keyword evidence="9 15" id="KW-0418">Kinase</keyword>
<dbReference type="EC" id="2.7.7.2" evidence="15"/>
<evidence type="ECO:0000256" key="16">
    <source>
        <dbReference type="SAM" id="MobiDB-lite"/>
    </source>
</evidence>
<gene>
    <name evidence="18" type="ORF">AALO17_12330</name>
    <name evidence="19" type="ORF">BO223_05480</name>
</gene>
<feature type="compositionally biased region" description="Basic and acidic residues" evidence="16">
    <location>
        <begin position="282"/>
        <end position="307"/>
    </location>
</feature>
<dbReference type="OrthoDB" id="9803667at2"/>
<evidence type="ECO:0000256" key="10">
    <source>
        <dbReference type="ARBA" id="ARBA00022827"/>
    </source>
</evidence>
<keyword evidence="8 15" id="KW-0547">Nucleotide-binding</keyword>
<dbReference type="Proteomes" id="UP000069771">
    <property type="component" value="Chromosome"/>
</dbReference>
<dbReference type="EMBL" id="CP011391">
    <property type="protein sequence ID" value="AMK54367.1"/>
    <property type="molecule type" value="Genomic_DNA"/>
</dbReference>
<dbReference type="PANTHER" id="PTHR22749:SF6">
    <property type="entry name" value="RIBOFLAVIN KINASE"/>
    <property type="match status" value="1"/>
</dbReference>
<feature type="region of interest" description="Disordered" evidence="16">
    <location>
        <begin position="282"/>
        <end position="327"/>
    </location>
</feature>
<feature type="domain" description="Riboflavin kinase" evidence="17">
    <location>
        <begin position="177"/>
        <end position="302"/>
    </location>
</feature>
<dbReference type="GO" id="GO:0008531">
    <property type="term" value="F:riboflavin kinase activity"/>
    <property type="evidence" value="ECO:0007669"/>
    <property type="project" value="UniProtKB-UniRule"/>
</dbReference>
<dbReference type="EMBL" id="MPJZ01000052">
    <property type="protein sequence ID" value="OLU45144.1"/>
    <property type="molecule type" value="Genomic_DNA"/>
</dbReference>
<dbReference type="GO" id="GO:0003919">
    <property type="term" value="F:FMN adenylyltransferase activity"/>
    <property type="evidence" value="ECO:0007669"/>
    <property type="project" value="UniProtKB-UniRule"/>
</dbReference>
<keyword evidence="6 15" id="KW-0808">Transferase</keyword>
<evidence type="ECO:0000313" key="18">
    <source>
        <dbReference type="EMBL" id="AMK54367.1"/>
    </source>
</evidence>
<dbReference type="EC" id="2.7.1.26" evidence="15"/>
<evidence type="ECO:0000313" key="20">
    <source>
        <dbReference type="Proteomes" id="UP000069771"/>
    </source>
</evidence>
<name>A0A140DUP0_9FIRM</name>
<comment type="similarity">
    <text evidence="15">Belongs to the ribF family.</text>
</comment>
<keyword evidence="11 15" id="KW-0067">ATP-binding</keyword>
<dbReference type="UniPathway" id="UPA00277">
    <property type="reaction ID" value="UER00407"/>
</dbReference>
<keyword evidence="20" id="KW-1185">Reference proteome</keyword>
<dbReference type="Pfam" id="PF06574">
    <property type="entry name" value="FAD_syn"/>
    <property type="match status" value="1"/>
</dbReference>
<dbReference type="FunFam" id="2.40.30.30:FF:000003">
    <property type="entry name" value="Riboflavin biosynthesis protein"/>
    <property type="match status" value="1"/>
</dbReference>
<keyword evidence="4 15" id="KW-0285">Flavoprotein</keyword>
<comment type="pathway">
    <text evidence="2 15">Cofactor biosynthesis; FAD biosynthesis; FAD from FMN: step 1/1.</text>
</comment>
<evidence type="ECO:0000256" key="5">
    <source>
        <dbReference type="ARBA" id="ARBA00022643"/>
    </source>
</evidence>
<dbReference type="GO" id="GO:0009231">
    <property type="term" value="P:riboflavin biosynthetic process"/>
    <property type="evidence" value="ECO:0007669"/>
    <property type="project" value="InterPro"/>
</dbReference>
<evidence type="ECO:0000256" key="14">
    <source>
        <dbReference type="ARBA" id="ARBA00049494"/>
    </source>
</evidence>
<evidence type="ECO:0000256" key="3">
    <source>
        <dbReference type="ARBA" id="ARBA00005201"/>
    </source>
</evidence>
<dbReference type="Gene3D" id="3.40.50.620">
    <property type="entry name" value="HUPs"/>
    <property type="match status" value="1"/>
</dbReference>
<dbReference type="GO" id="GO:0005524">
    <property type="term" value="F:ATP binding"/>
    <property type="evidence" value="ECO:0007669"/>
    <property type="project" value="UniProtKB-UniRule"/>
</dbReference>
<evidence type="ECO:0000259" key="17">
    <source>
        <dbReference type="SMART" id="SM00904"/>
    </source>
</evidence>
<dbReference type="InterPro" id="IPR002606">
    <property type="entry name" value="Riboflavin_kinase_bac"/>
</dbReference>
<evidence type="ECO:0000256" key="2">
    <source>
        <dbReference type="ARBA" id="ARBA00004726"/>
    </source>
</evidence>
<evidence type="ECO:0000256" key="13">
    <source>
        <dbReference type="ARBA" id="ARBA00047880"/>
    </source>
</evidence>
<evidence type="ECO:0000256" key="6">
    <source>
        <dbReference type="ARBA" id="ARBA00022679"/>
    </source>
</evidence>
<comment type="pathway">
    <text evidence="3 15">Cofactor biosynthesis; FMN biosynthesis; FMN from riboflavin (ATP route): step 1/1.</text>
</comment>
<evidence type="ECO:0000256" key="1">
    <source>
        <dbReference type="ARBA" id="ARBA00002121"/>
    </source>
</evidence>
<dbReference type="InterPro" id="IPR015865">
    <property type="entry name" value="Riboflavin_kinase_bac/euk"/>
</dbReference>
<dbReference type="Pfam" id="PF01687">
    <property type="entry name" value="Flavokinase"/>
    <property type="match status" value="1"/>
</dbReference>
<evidence type="ECO:0000256" key="11">
    <source>
        <dbReference type="ARBA" id="ARBA00022840"/>
    </source>
</evidence>
<dbReference type="CDD" id="cd02064">
    <property type="entry name" value="FAD_synthetase_N"/>
    <property type="match status" value="1"/>
</dbReference>
<dbReference type="PANTHER" id="PTHR22749">
    <property type="entry name" value="RIBOFLAVIN KINASE/FMN ADENYLYLTRANSFERASE"/>
    <property type="match status" value="1"/>
</dbReference>
<evidence type="ECO:0000313" key="21">
    <source>
        <dbReference type="Proteomes" id="UP000186758"/>
    </source>
</evidence>
<keyword evidence="12" id="KW-0511">Multifunctional enzyme</keyword>
<dbReference type="GO" id="GO:0009398">
    <property type="term" value="P:FMN biosynthetic process"/>
    <property type="evidence" value="ECO:0007669"/>
    <property type="project" value="UniProtKB-UniRule"/>
</dbReference>
<dbReference type="Proteomes" id="UP000186758">
    <property type="component" value="Unassembled WGS sequence"/>
</dbReference>
<evidence type="ECO:0000256" key="12">
    <source>
        <dbReference type="ARBA" id="ARBA00023268"/>
    </source>
</evidence>
<sequence length="327" mass="35626">MQIFRFSYTSIPCLPHSVLAAGFFDGFHQGHRALLTEAKKQAERLGLPWGVLTFDPDPWAVFRPGEPLEHIQSLEDRERTAEALGANLFCILDFTRAFASLSPDGFHQVLKDMHVDYLVTGFDFRYGARNAGSVQSLTKAGFAHSVVQAVTDLDGKISSTRIEEAVRGGNVEAAAAMLGQDYSVPGLIVHGFGRGGKLLGFPTANLQPDPGYLLPARGVYAGFVQTDSGIHEAMISVGVNPTFTGTGQTVEAFLFDFDSDLYGQRVRFYFSRRLRPEKRFDGPEALKSQLVKDEAQSRQVLDGHDPDPDGVYATAESRQGSLPGPGA</sequence>
<dbReference type="InterPro" id="IPR014729">
    <property type="entry name" value="Rossmann-like_a/b/a_fold"/>
</dbReference>
<dbReference type="AlphaFoldDB" id="A0A140DUP0"/>
<dbReference type="SMART" id="SM00904">
    <property type="entry name" value="Flavokinase"/>
    <property type="match status" value="1"/>
</dbReference>
<keyword evidence="10 15" id="KW-0274">FAD</keyword>
<dbReference type="PIRSF" id="PIRSF004491">
    <property type="entry name" value="FAD_Synth"/>
    <property type="match status" value="1"/>
</dbReference>
<reference evidence="18 20" key="1">
    <citation type="journal article" date="2016" name="Gut Pathog.">
        <title>Whole genome sequencing of "Faecalibaculum rodentium" ALO17, isolated from C57BL/6J laboratory mouse feces.</title>
        <authorList>
            <person name="Lim S."/>
            <person name="Chang D.H."/>
            <person name="Ahn S."/>
            <person name="Kim B.C."/>
        </authorList>
    </citation>
    <scope>NUCLEOTIDE SEQUENCE [LARGE SCALE GENOMIC DNA]</scope>
    <source>
        <strain evidence="18 20">Alo17</strain>
    </source>
</reference>
<dbReference type="NCBIfam" id="TIGR00083">
    <property type="entry name" value="ribF"/>
    <property type="match status" value="1"/>
</dbReference>
<dbReference type="InterPro" id="IPR015864">
    <property type="entry name" value="FAD_synthase"/>
</dbReference>
<reference evidence="19 21" key="2">
    <citation type="submission" date="2016-11" db="EMBL/GenBank/DDBJ databases">
        <title>Description of two novel members of the family Erysipelotrichaceae: Ileibacterium lipovorans gen. nov., sp. nov. and Dubosiella newyorkensis, gen. nov., sp. nov.</title>
        <authorList>
            <person name="Cox L.M."/>
            <person name="Sohn J."/>
            <person name="Tyrrell K.L."/>
            <person name="Citron D.M."/>
            <person name="Lawson P.A."/>
            <person name="Patel N.B."/>
            <person name="Iizumi T."/>
            <person name="Perez-Perez G.I."/>
            <person name="Goldstein E.J."/>
            <person name="Blaser M.J."/>
        </authorList>
    </citation>
    <scope>NUCLEOTIDE SEQUENCE [LARGE SCALE GENOMIC DNA]</scope>
    <source>
        <strain evidence="19 21">NYU-BL-K8</strain>
    </source>
</reference>
<dbReference type="Gene3D" id="2.40.30.30">
    <property type="entry name" value="Riboflavin kinase-like"/>
    <property type="match status" value="1"/>
</dbReference>
<comment type="catalytic activity">
    <reaction evidence="14 15">
        <text>FMN + ATP + H(+) = FAD + diphosphate</text>
        <dbReference type="Rhea" id="RHEA:17237"/>
        <dbReference type="ChEBI" id="CHEBI:15378"/>
        <dbReference type="ChEBI" id="CHEBI:30616"/>
        <dbReference type="ChEBI" id="CHEBI:33019"/>
        <dbReference type="ChEBI" id="CHEBI:57692"/>
        <dbReference type="ChEBI" id="CHEBI:58210"/>
        <dbReference type="EC" id="2.7.7.2"/>
    </reaction>
</comment>
<dbReference type="SUPFAM" id="SSF52374">
    <property type="entry name" value="Nucleotidylyl transferase"/>
    <property type="match status" value="1"/>
</dbReference>
<evidence type="ECO:0000256" key="4">
    <source>
        <dbReference type="ARBA" id="ARBA00022630"/>
    </source>
</evidence>
<keyword evidence="5 15" id="KW-0288">FMN</keyword>
<proteinExistence type="inferred from homology"/>
<evidence type="ECO:0000256" key="8">
    <source>
        <dbReference type="ARBA" id="ARBA00022741"/>
    </source>
</evidence>
<dbReference type="GO" id="GO:0006747">
    <property type="term" value="P:FAD biosynthetic process"/>
    <property type="evidence" value="ECO:0007669"/>
    <property type="project" value="UniProtKB-UniRule"/>
</dbReference>
<dbReference type="SUPFAM" id="SSF82114">
    <property type="entry name" value="Riboflavin kinase-like"/>
    <property type="match status" value="1"/>
</dbReference>
<dbReference type="InterPro" id="IPR023465">
    <property type="entry name" value="Riboflavin_kinase_dom_sf"/>
</dbReference>
<dbReference type="UniPathway" id="UPA00276">
    <property type="reaction ID" value="UER00406"/>
</dbReference>
<accession>A0A140DUP0</accession>
<comment type="catalytic activity">
    <reaction evidence="13 15">
        <text>riboflavin + ATP = FMN + ADP + H(+)</text>
        <dbReference type="Rhea" id="RHEA:14357"/>
        <dbReference type="ChEBI" id="CHEBI:15378"/>
        <dbReference type="ChEBI" id="CHEBI:30616"/>
        <dbReference type="ChEBI" id="CHEBI:57986"/>
        <dbReference type="ChEBI" id="CHEBI:58210"/>
        <dbReference type="ChEBI" id="CHEBI:456216"/>
        <dbReference type="EC" id="2.7.1.26"/>
    </reaction>
</comment>
<protein>
    <recommendedName>
        <fullName evidence="15">Riboflavin biosynthesis protein</fullName>
    </recommendedName>
    <domain>
        <recommendedName>
            <fullName evidence="15">Riboflavin kinase</fullName>
            <ecNumber evidence="15">2.7.1.26</ecNumber>
        </recommendedName>
        <alternativeName>
            <fullName evidence="15">Flavokinase</fullName>
        </alternativeName>
    </domain>
    <domain>
        <recommendedName>
            <fullName evidence="15">FMN adenylyltransferase</fullName>
            <ecNumber evidence="15">2.7.7.2</ecNumber>
        </recommendedName>
        <alternativeName>
            <fullName evidence="15">FAD pyrophosphorylase</fullName>
        </alternativeName>
        <alternativeName>
            <fullName evidence="15">FAD synthase</fullName>
        </alternativeName>
    </domain>
</protein>